<sequence length="180" mass="21187">MTPETVLVFWFKELEEKQWFIKDTSLDRHITERFSDFHAAACTGELFTWRKTPHGRLAEIIVLDQFSRNMYRDQPQSFATDPMALVLAQEAVSLGLDRKLVTPQEQAFLYMPYMHSESEIIHEVAVDLFSQPGLETNYEFELKHKKIIDRFSRYPHRNEILDRQSTPEELAFLKEPGSSF</sequence>
<evidence type="ECO:0000313" key="1">
    <source>
        <dbReference type="EMBL" id="RCK22807.1"/>
    </source>
</evidence>
<comment type="caution">
    <text evidence="1">The sequence shown here is derived from an EMBL/GenBank/DDBJ whole genome shotgun (WGS) entry which is preliminary data.</text>
</comment>
<dbReference type="InterPro" id="IPR011990">
    <property type="entry name" value="TPR-like_helical_dom_sf"/>
</dbReference>
<proteinExistence type="predicted"/>
<dbReference type="Gene3D" id="1.25.40.10">
    <property type="entry name" value="Tetratricopeptide repeat domain"/>
    <property type="match status" value="1"/>
</dbReference>
<dbReference type="Pfam" id="PF06041">
    <property type="entry name" value="DUF924"/>
    <property type="match status" value="1"/>
</dbReference>
<dbReference type="AlphaFoldDB" id="A0A367VC81"/>
<dbReference type="SUPFAM" id="SSF48452">
    <property type="entry name" value="TPR-like"/>
    <property type="match status" value="1"/>
</dbReference>
<name>A0A367VC81_9PROT</name>
<dbReference type="Proteomes" id="UP000253061">
    <property type="component" value="Unassembled WGS sequence"/>
</dbReference>
<dbReference type="Gene3D" id="1.20.58.320">
    <property type="entry name" value="TPR-like"/>
    <property type="match status" value="1"/>
</dbReference>
<reference evidence="1 2" key="1">
    <citation type="submission" date="2014-07" db="EMBL/GenBank/DDBJ databases">
        <title>Draft genome sequence of Thalassospira profundimaris R8-17.</title>
        <authorList>
            <person name="Lai Q."/>
            <person name="Shao Z."/>
        </authorList>
    </citation>
    <scope>NUCLEOTIDE SEQUENCE [LARGE SCALE GENOMIC DNA]</scope>
    <source>
        <strain evidence="1 2">R8-17</strain>
    </source>
</reference>
<dbReference type="RefSeq" id="WP_062955267.1">
    <property type="nucleotide sequence ID" value="NZ_JPWB01000003.1"/>
</dbReference>
<accession>A0A367VC81</accession>
<organism evidence="1 2">
    <name type="scientific">Thalassospira profundimaris</name>
    <dbReference type="NCBI Taxonomy" id="502049"/>
    <lineage>
        <taxon>Bacteria</taxon>
        <taxon>Pseudomonadati</taxon>
        <taxon>Pseudomonadota</taxon>
        <taxon>Alphaproteobacteria</taxon>
        <taxon>Rhodospirillales</taxon>
        <taxon>Thalassospiraceae</taxon>
        <taxon>Thalassospira</taxon>
    </lineage>
</organism>
<gene>
    <name evidence="1" type="ORF">TH6_07045</name>
</gene>
<protein>
    <submittedName>
        <fullName evidence="1">Membrane protein</fullName>
    </submittedName>
</protein>
<dbReference type="EMBL" id="JPWB01000003">
    <property type="protein sequence ID" value="RCK22807.1"/>
    <property type="molecule type" value="Genomic_DNA"/>
</dbReference>
<dbReference type="InterPro" id="IPR010323">
    <property type="entry name" value="DUF924"/>
</dbReference>
<evidence type="ECO:0000313" key="2">
    <source>
        <dbReference type="Proteomes" id="UP000253061"/>
    </source>
</evidence>